<evidence type="ECO:0000313" key="2">
    <source>
        <dbReference type="Proteomes" id="UP000774130"/>
    </source>
</evidence>
<protein>
    <submittedName>
        <fullName evidence="1">SDR family oxidoreductase</fullName>
    </submittedName>
</protein>
<gene>
    <name evidence="1" type="ORF">KUA55_08925</name>
</gene>
<comment type="caution">
    <text evidence="1">The sequence shown here is derived from an EMBL/GenBank/DDBJ whole genome shotgun (WGS) entry which is preliminary data.</text>
</comment>
<name>A0ABS6TD13_9ENTE</name>
<keyword evidence="2" id="KW-1185">Reference proteome</keyword>
<evidence type="ECO:0000313" key="1">
    <source>
        <dbReference type="EMBL" id="MBV7390801.1"/>
    </source>
</evidence>
<reference evidence="1 2" key="1">
    <citation type="submission" date="2021-06" db="EMBL/GenBank/DDBJ databases">
        <title>Enterococcus alishanensis sp. nov., a novel lactic acid bacterium isolated from fresh coffee beans.</title>
        <authorList>
            <person name="Chen Y.-S."/>
        </authorList>
    </citation>
    <scope>NUCLEOTIDE SEQUENCE [LARGE SCALE GENOMIC DNA]</scope>
    <source>
        <strain evidence="1 2">ALS3</strain>
    </source>
</reference>
<accession>A0ABS6TD13</accession>
<proteinExistence type="predicted"/>
<sequence length="348" mass="38776">MKKNILVIGASGSLGFEICRSLHKVFDEKVTVLVGDYRKERGPKTVERLEKLEIAAKFIYTDFSEYKSLDDAINQPLDCVIVAVKQNKPVLQELCSIYSIPCIDLTAYGSFTNFVENVLPNNGAPSIMMAGFFPGLSGVLVHSAVSDFSEIQQVKVNLVQNKNAQVGLSGIEDMLKIIHQPVGDAAHGFREVETINIKQRTFKIRKIAHDEGAVLDEKLGIGLPTYQTGWNQNGFNHLVSFLLEYGLAEPLLKIAKKLKLKFNARHNDERVYLEVEASGIKFQEQTTEKIQIEATSNYGITADFCALVTKKILNNRAIKGVKYPFQFMGLEVLDQLAQLGQLKKIIPA</sequence>
<dbReference type="EMBL" id="JAHUZB010000003">
    <property type="protein sequence ID" value="MBV7390801.1"/>
    <property type="molecule type" value="Genomic_DNA"/>
</dbReference>
<dbReference type="Proteomes" id="UP000774130">
    <property type="component" value="Unassembled WGS sequence"/>
</dbReference>
<organism evidence="1 2">
    <name type="scientific">Enterococcus alishanensis</name>
    <dbReference type="NCBI Taxonomy" id="1303817"/>
    <lineage>
        <taxon>Bacteria</taxon>
        <taxon>Bacillati</taxon>
        <taxon>Bacillota</taxon>
        <taxon>Bacilli</taxon>
        <taxon>Lactobacillales</taxon>
        <taxon>Enterococcaceae</taxon>
        <taxon>Enterococcus</taxon>
    </lineage>
</organism>
<dbReference type="RefSeq" id="WP_218325854.1">
    <property type="nucleotide sequence ID" value="NZ_JAHUZB010000003.1"/>
</dbReference>